<name>A0A0C2WLR5_AMAMK</name>
<dbReference type="HOGENOM" id="CLU_2096258_0_0_1"/>
<gene>
    <name evidence="2" type="ORF">M378DRAFT_172095</name>
</gene>
<keyword evidence="1" id="KW-0472">Membrane</keyword>
<keyword evidence="1" id="KW-0812">Transmembrane</keyword>
<keyword evidence="1" id="KW-1133">Transmembrane helix</keyword>
<dbReference type="AlphaFoldDB" id="A0A0C2WLR5"/>
<accession>A0A0C2WLR5</accession>
<organism evidence="2 3">
    <name type="scientific">Amanita muscaria (strain Koide BX008)</name>
    <dbReference type="NCBI Taxonomy" id="946122"/>
    <lineage>
        <taxon>Eukaryota</taxon>
        <taxon>Fungi</taxon>
        <taxon>Dikarya</taxon>
        <taxon>Basidiomycota</taxon>
        <taxon>Agaricomycotina</taxon>
        <taxon>Agaricomycetes</taxon>
        <taxon>Agaricomycetidae</taxon>
        <taxon>Agaricales</taxon>
        <taxon>Pluteineae</taxon>
        <taxon>Amanitaceae</taxon>
        <taxon>Amanita</taxon>
    </lineage>
</organism>
<reference evidence="2 3" key="1">
    <citation type="submission" date="2014-04" db="EMBL/GenBank/DDBJ databases">
        <title>Evolutionary Origins and Diversification of the Mycorrhizal Mutualists.</title>
        <authorList>
            <consortium name="DOE Joint Genome Institute"/>
            <consortium name="Mycorrhizal Genomics Consortium"/>
            <person name="Kohler A."/>
            <person name="Kuo A."/>
            <person name="Nagy L.G."/>
            <person name="Floudas D."/>
            <person name="Copeland A."/>
            <person name="Barry K.W."/>
            <person name="Cichocki N."/>
            <person name="Veneault-Fourrey C."/>
            <person name="LaButti K."/>
            <person name="Lindquist E.A."/>
            <person name="Lipzen A."/>
            <person name="Lundell T."/>
            <person name="Morin E."/>
            <person name="Murat C."/>
            <person name="Riley R."/>
            <person name="Ohm R."/>
            <person name="Sun H."/>
            <person name="Tunlid A."/>
            <person name="Henrissat B."/>
            <person name="Grigoriev I.V."/>
            <person name="Hibbett D.S."/>
            <person name="Martin F."/>
        </authorList>
    </citation>
    <scope>NUCLEOTIDE SEQUENCE [LARGE SCALE GENOMIC DNA]</scope>
    <source>
        <strain evidence="2 3">Koide BX008</strain>
    </source>
</reference>
<evidence type="ECO:0000313" key="2">
    <source>
        <dbReference type="EMBL" id="KIL57138.1"/>
    </source>
</evidence>
<evidence type="ECO:0000313" key="3">
    <source>
        <dbReference type="Proteomes" id="UP000054549"/>
    </source>
</evidence>
<proteinExistence type="predicted"/>
<dbReference type="Proteomes" id="UP000054549">
    <property type="component" value="Unassembled WGS sequence"/>
</dbReference>
<protein>
    <submittedName>
        <fullName evidence="2">Uncharacterized protein</fullName>
    </submittedName>
</protein>
<feature type="transmembrane region" description="Helical" evidence="1">
    <location>
        <begin position="17"/>
        <end position="35"/>
    </location>
</feature>
<sequence length="116" mass="13300">MGAVLCYPSWGCTGARFYAQLFALVIICSFHPVIFRRTGVFWKSKAHATQTHQENGNIRSSHSRHFGKWSERSERSALESGRTTYLRSLKTLREWFNLFESRPSALKAPLKAPLLL</sequence>
<keyword evidence="3" id="KW-1185">Reference proteome</keyword>
<evidence type="ECO:0000256" key="1">
    <source>
        <dbReference type="SAM" id="Phobius"/>
    </source>
</evidence>
<dbReference type="EMBL" id="KN818381">
    <property type="protein sequence ID" value="KIL57138.1"/>
    <property type="molecule type" value="Genomic_DNA"/>
</dbReference>
<dbReference type="InParanoid" id="A0A0C2WLR5"/>